<dbReference type="Proteomes" id="UP000735302">
    <property type="component" value="Unassembled WGS sequence"/>
</dbReference>
<dbReference type="SUPFAM" id="SSF47576">
    <property type="entry name" value="Calponin-homology domain, CH-domain"/>
    <property type="match status" value="1"/>
</dbReference>
<evidence type="ECO:0000256" key="5">
    <source>
        <dbReference type="ARBA" id="ARBA00022618"/>
    </source>
</evidence>
<keyword evidence="9 12" id="KW-0175">Coiled coil</keyword>
<dbReference type="CDD" id="cd21224">
    <property type="entry name" value="CH_ASPM_rpt2"/>
    <property type="match status" value="1"/>
</dbReference>
<feature type="domain" description="Calponin-homology (CH)" evidence="14">
    <location>
        <begin position="1957"/>
        <end position="2119"/>
    </location>
</feature>
<evidence type="ECO:0000256" key="12">
    <source>
        <dbReference type="SAM" id="Coils"/>
    </source>
</evidence>
<comment type="subcellular location">
    <subcellularLocation>
        <location evidence="2">Cytoplasm</location>
    </subcellularLocation>
    <subcellularLocation>
        <location evidence="1">Nucleus</location>
    </subcellularLocation>
</comment>
<feature type="region of interest" description="Disordered" evidence="13">
    <location>
        <begin position="1438"/>
        <end position="1493"/>
    </location>
</feature>
<dbReference type="GO" id="GO:0051301">
    <property type="term" value="P:cell division"/>
    <property type="evidence" value="ECO:0007669"/>
    <property type="project" value="UniProtKB-KW"/>
</dbReference>
<dbReference type="Gene3D" id="1.10.418.10">
    <property type="entry name" value="Calponin-like domain"/>
    <property type="match status" value="2"/>
</dbReference>
<keyword evidence="5" id="KW-0132">Cell division</keyword>
<feature type="compositionally biased region" description="Basic residues" evidence="13">
    <location>
        <begin position="660"/>
        <end position="689"/>
    </location>
</feature>
<keyword evidence="7" id="KW-0498">Mitosis</keyword>
<dbReference type="CDD" id="cd21223">
    <property type="entry name" value="CH_ASPM_rpt1"/>
    <property type="match status" value="1"/>
</dbReference>
<dbReference type="SMART" id="SM00015">
    <property type="entry name" value="IQ"/>
    <property type="match status" value="45"/>
</dbReference>
<dbReference type="InterPro" id="IPR031549">
    <property type="entry name" value="ASH"/>
</dbReference>
<keyword evidence="4" id="KW-0597">Phosphoprotein</keyword>
<feature type="coiled-coil region" evidence="12">
    <location>
        <begin position="3489"/>
        <end position="3516"/>
    </location>
</feature>
<dbReference type="GO" id="GO:0005516">
    <property type="term" value="F:calmodulin binding"/>
    <property type="evidence" value="ECO:0007669"/>
    <property type="project" value="UniProtKB-KW"/>
</dbReference>
<feature type="compositionally biased region" description="Polar residues" evidence="13">
    <location>
        <begin position="774"/>
        <end position="790"/>
    </location>
</feature>
<feature type="region of interest" description="Disordered" evidence="13">
    <location>
        <begin position="436"/>
        <end position="462"/>
    </location>
</feature>
<dbReference type="InterPro" id="IPR036872">
    <property type="entry name" value="CH_dom_sf"/>
</dbReference>
<dbReference type="GO" id="GO:0000278">
    <property type="term" value="P:mitotic cell cycle"/>
    <property type="evidence" value="ECO:0007669"/>
    <property type="project" value="TreeGrafter"/>
</dbReference>
<dbReference type="InterPro" id="IPR051185">
    <property type="entry name" value="ASPM"/>
</dbReference>
<feature type="region of interest" description="Disordered" evidence="13">
    <location>
        <begin position="1150"/>
        <end position="1176"/>
    </location>
</feature>
<dbReference type="PROSITE" id="PS50096">
    <property type="entry name" value="IQ"/>
    <property type="match status" value="29"/>
</dbReference>
<accession>A0AAV4DNN4</accession>
<dbReference type="SMART" id="SM00033">
    <property type="entry name" value="CH"/>
    <property type="match status" value="2"/>
</dbReference>
<dbReference type="Pfam" id="PF15780">
    <property type="entry name" value="ASH"/>
    <property type="match status" value="1"/>
</dbReference>
<dbReference type="Pfam" id="PF00612">
    <property type="entry name" value="IQ"/>
    <property type="match status" value="24"/>
</dbReference>
<evidence type="ECO:0000256" key="1">
    <source>
        <dbReference type="ARBA" id="ARBA00004123"/>
    </source>
</evidence>
<dbReference type="EMBL" id="BLXT01008064">
    <property type="protein sequence ID" value="GFO45530.1"/>
    <property type="molecule type" value="Genomic_DNA"/>
</dbReference>
<evidence type="ECO:0000256" key="8">
    <source>
        <dbReference type="ARBA" id="ARBA00022860"/>
    </source>
</evidence>
<dbReference type="CDD" id="cd23767">
    <property type="entry name" value="IQCD"/>
    <property type="match status" value="2"/>
</dbReference>
<feature type="compositionally biased region" description="Polar residues" evidence="13">
    <location>
        <begin position="174"/>
        <end position="193"/>
    </location>
</feature>
<feature type="compositionally biased region" description="Polar residues" evidence="13">
    <location>
        <begin position="739"/>
        <end position="751"/>
    </location>
</feature>
<feature type="region of interest" description="Disordered" evidence="13">
    <location>
        <begin position="1027"/>
        <end position="1056"/>
    </location>
</feature>
<keyword evidence="3" id="KW-0963">Cytoplasm</keyword>
<dbReference type="SUPFAM" id="SSF52540">
    <property type="entry name" value="P-loop containing nucleoside triphosphate hydrolases"/>
    <property type="match status" value="7"/>
</dbReference>
<keyword evidence="8" id="KW-0112">Calmodulin-binding</keyword>
<dbReference type="GO" id="GO:0005634">
    <property type="term" value="C:nucleus"/>
    <property type="evidence" value="ECO:0007669"/>
    <property type="project" value="UniProtKB-SubCell"/>
</dbReference>
<evidence type="ECO:0000256" key="4">
    <source>
        <dbReference type="ARBA" id="ARBA00022553"/>
    </source>
</evidence>
<evidence type="ECO:0000256" key="2">
    <source>
        <dbReference type="ARBA" id="ARBA00004496"/>
    </source>
</evidence>
<dbReference type="InterPro" id="IPR013783">
    <property type="entry name" value="Ig-like_fold"/>
</dbReference>
<gene>
    <name evidence="15" type="ORF">PoB_007203500</name>
</gene>
<keyword evidence="10" id="KW-0539">Nucleus</keyword>
<dbReference type="InterPro" id="IPR027417">
    <property type="entry name" value="P-loop_NTPase"/>
</dbReference>
<dbReference type="GO" id="GO:0005737">
    <property type="term" value="C:cytoplasm"/>
    <property type="evidence" value="ECO:0007669"/>
    <property type="project" value="UniProtKB-SubCell"/>
</dbReference>
<dbReference type="InterPro" id="IPR001715">
    <property type="entry name" value="CH_dom"/>
</dbReference>
<dbReference type="PANTHER" id="PTHR22706:SF1">
    <property type="entry name" value="ASSEMBLY FACTOR FOR SPINDLE MICROTUBULES"/>
    <property type="match status" value="1"/>
</dbReference>
<dbReference type="PANTHER" id="PTHR22706">
    <property type="entry name" value="ASSEMBLY FACTOR FOR SPINDLE MICROTUBULES"/>
    <property type="match status" value="1"/>
</dbReference>
<feature type="coiled-coil region" evidence="12">
    <location>
        <begin position="2995"/>
        <end position="3042"/>
    </location>
</feature>
<evidence type="ECO:0000256" key="6">
    <source>
        <dbReference type="ARBA" id="ARBA00022737"/>
    </source>
</evidence>
<dbReference type="Gene3D" id="2.60.40.10">
    <property type="entry name" value="Immunoglobulins"/>
    <property type="match status" value="1"/>
</dbReference>
<dbReference type="SUPFAM" id="SSF48371">
    <property type="entry name" value="ARM repeat"/>
    <property type="match status" value="1"/>
</dbReference>
<reference evidence="15 16" key="1">
    <citation type="journal article" date="2021" name="Elife">
        <title>Chloroplast acquisition without the gene transfer in kleptoplastic sea slugs, Plakobranchus ocellatus.</title>
        <authorList>
            <person name="Maeda T."/>
            <person name="Takahashi S."/>
            <person name="Yoshida T."/>
            <person name="Shimamura S."/>
            <person name="Takaki Y."/>
            <person name="Nagai Y."/>
            <person name="Toyoda A."/>
            <person name="Suzuki Y."/>
            <person name="Arimoto A."/>
            <person name="Ishii H."/>
            <person name="Satoh N."/>
            <person name="Nishiyama T."/>
            <person name="Hasebe M."/>
            <person name="Maruyama T."/>
            <person name="Minagawa J."/>
            <person name="Obokata J."/>
            <person name="Shigenobu S."/>
        </authorList>
    </citation>
    <scope>NUCLEOTIDE SEQUENCE [LARGE SCALE GENOMIC DNA]</scope>
</reference>
<feature type="region of interest" description="Disordered" evidence="13">
    <location>
        <begin position="739"/>
        <end position="760"/>
    </location>
</feature>
<evidence type="ECO:0000256" key="9">
    <source>
        <dbReference type="ARBA" id="ARBA00023054"/>
    </source>
</evidence>
<evidence type="ECO:0000259" key="14">
    <source>
        <dbReference type="PROSITE" id="PS50021"/>
    </source>
</evidence>
<dbReference type="InterPro" id="IPR016024">
    <property type="entry name" value="ARM-type_fold"/>
</dbReference>
<evidence type="ECO:0000256" key="3">
    <source>
        <dbReference type="ARBA" id="ARBA00022490"/>
    </source>
</evidence>
<evidence type="ECO:0000256" key="13">
    <source>
        <dbReference type="SAM" id="MobiDB-lite"/>
    </source>
</evidence>
<evidence type="ECO:0000313" key="15">
    <source>
        <dbReference type="EMBL" id="GFO45530.1"/>
    </source>
</evidence>
<dbReference type="Pfam" id="PF00307">
    <property type="entry name" value="CH"/>
    <property type="match status" value="2"/>
</dbReference>
<organism evidence="15 16">
    <name type="scientific">Plakobranchus ocellatus</name>
    <dbReference type="NCBI Taxonomy" id="259542"/>
    <lineage>
        <taxon>Eukaryota</taxon>
        <taxon>Metazoa</taxon>
        <taxon>Spiralia</taxon>
        <taxon>Lophotrochozoa</taxon>
        <taxon>Mollusca</taxon>
        <taxon>Gastropoda</taxon>
        <taxon>Heterobranchia</taxon>
        <taxon>Euthyneura</taxon>
        <taxon>Panpulmonata</taxon>
        <taxon>Sacoglossa</taxon>
        <taxon>Placobranchoidea</taxon>
        <taxon>Plakobranchidae</taxon>
        <taxon>Plakobranchus</taxon>
    </lineage>
</organism>
<comment type="caution">
    <text evidence="15">The sequence shown here is derived from an EMBL/GenBank/DDBJ whole genome shotgun (WGS) entry which is preliminary data.</text>
</comment>
<dbReference type="GO" id="GO:0051295">
    <property type="term" value="P:establishment of meiotic spindle localization"/>
    <property type="evidence" value="ECO:0007669"/>
    <property type="project" value="TreeGrafter"/>
</dbReference>
<dbReference type="PROSITE" id="PS50021">
    <property type="entry name" value="CH"/>
    <property type="match status" value="2"/>
</dbReference>
<sequence>MASNEMHEGRRSRRSWFDAPPLTNLNSPANLEPKQPNRLPAPKKRSLESVENLTLTHFTAPPRIGFGNVILGRSKTRTLLIRNPHDYEQEVIVERFPYKKKFSIEATRFTVQPNEVFSLEISWSPEETGGVREMIQFHINDVYRLQAFLFGSADKPKQPSRRGKKNGLGPRMRQQPSVLQTPALTSIKSSYSPRRSEEALDRIEEANLLEQERDKENSGTGRSGENKYMLAETQQSTVKKSGAPVKEEVLRPNEKITFLEHKIASTPTPLESTTIIPKQEKETMSSDQRNRKQWRGITDGTSAILNTMSPIPLSEGNEHGITVDSYYQPNDTRTDTFQKLTRNGELGETFAKPQLPLNAARNMVIDRRATTTLPSSAFTSKVGQLLHPDLPMDTSGIPKKDESSTTIKSTMQGDATYGVLKSAVSRASLMPEMTFTPEARHTPPKAFCRAGESPPRTPSVPQEKECGALTQASPNTMLNESLSLISRMKVSNHNISLTAVNESGSSSTNDGNASLSCSIISQGVGMVSPNSFMEDMRNASMNLSQRVHGEITNTSTPNLPGSMDAQAKALCGTPGKPRPPSARFVPKRRSITTQYQREQEKRVAAAAKMVKHDNDALRPATTSPRKIGLLCELKAMKQGKRRALEDPSLCSVTSKEKRFAHSKRSERKNKPQSKKRSPCMKHSPKRLRKEVVMKKMRNKSNGYQEKEFGSISHGEKEVLNNTTPNSKCSTVDSHTVVKSRSFESNTRTNGKLENGKDGPRYFPDIFCNDDEVDSTSIGSHTSRRQLSSALTDGENGQKHYEGVSDIELELENSESNVRVDHASGEKTEVLGQNKYGRAVASLERVVFSSPSFPMNFNSVLPADFPTSPSENLLHQDRRSTLTVTKSRPSDALLAAMNNRKRLFDEDFKQNLDTGATNEFVCKDEGNSEMEENIEVVKESYQERRDKMYVVVQETTCVKKSTTDTYIEQVTAEHANISPGQFCTPTRLPNSPDPQLSRRSTHVLHSPKVIDKFGMKAKKLEFVSGQELSEKSNLEGAGDEAVTDNANSKSKSETFEKEPTLLVDDATNHSVVKSNTFEKEASTILGPASANSTAVKSDTFEKETSVFLKSTEKELISLGSAEKVINCENPKPITAVCVMSPKLVDYDDVVSEDGGSGGDITRDSLEATTQSEDSLDKSSACKITRQIQQANYVEQPSAEHASTVDMKETRVADFVNAEACIEPPKPETSTTKPDKYCEEADSEAESEDEDQFYDTLSQRYYDALSDTVDLDLDEELDCAMKCEVVHDKFQEPEKRIEDKIVLPPARQPCGAVESSNKIHCGADSYERAIDRKEEFMVHHRQYQKQYLKPIHEEHCKAELVHQTTKDRPLREKKKKVRRSLSADQIVQPVTFSVDISDLKSKSNDKVENTKPKAVKNTCVESNFEKKNLPNLQAKTFVKPVNQPKASREKSQAILDSRQRSQSLSNLQKLKDKKGGSHTEEKMTSKATSKPRLNSGVKAKRLLKGVAQSRLILVKQPKSGAPRHPMPFAARNMYYDERWMEKQERGFVQWLNFVLTPPDEYVAATNKAKVNAGSLSLDSHQVVAQLAPTKEVLSFRAYAARRRMNRLRRQACQLYQSEAVVSVIRKVEAEVESRRIAMRKDKMAHADLGIKQRMLDLLLQYSSLWLRIGLETIYGEILMLQSNQDVLGLSRFIVTRLLSSPDIAAEFAHPTVPHLYKEGYAAAVSRHTVKKFLLLVYFLDYAKTSRLIDHDPCLFCKDAEIKSSKEILVQFSREVLSGEGDITRHLAYLGYTVSQSQRPIDEFDFAVKNLSADLRDGLRLCRVMELLAGEQGIMGRLRTPAISRLQKIHNMEECFRTAQVHGLDLSASGVTARDVVDGHREKTLSLLWRVIMHFQSCIQVNESELQEEIHLLSRSLQLKLAMQKIGAMSIADCKACFHLSSSTASRDSGAGDTKLLTENVRLQLIFQWCRLVCLHYGVKVENFTVSFSDGRALCCLLHHYHPALLPLNMVKFQTTISVQEAATEWEEREQRARKGGAGAGINDSDISMDWTLPSGKLLPENDPEVFEQLLVNEKSNFKTLFEKVSALGGVPLMLKSADMCNTIPDEKVVSTYVSYLCARLLDIRQEVRAARLIQMAWRRHLLRRALRERQKQIAAAVKLQRWIRPILTHRRYVKQERAAIVIQASVRCYLARQTVSKLKEARLQQELRSQQERSALVLQKLWRGHQARLHCQRLRVDKERERVELMQTQAATTLQRVFRGWQARKESSRQRSAAHILQAAWRSRQAKKVLEKLREDRQMQAATVLASAVKGFLLRRQFLKMKKASLVFQKNWRRIEAKKELEMLKHERDERLAKLKFEQEMKAAILIQSVVRSFLCRKNFLRLKCSCIVLQSCWRRYQAVKELSALKVERDTKAAVMISKQMRRFFARQKFLALKQAAIVVQSYWRMYAAQRELVRLRELHKEASALVIQKVIKGALQRKKYQRLKHASVVLQNAWRSKKAHQELETLREQRQREASVVIQKNLRAYAARQRFLMLKSSVLRLQKNWRKVLARREAEKKRQERKERAAIVLQKHYRGFGVRSEFVRMKLAVVVMQKFWRRTQAKRKVAYLRLQKQTHAAVLIQSLWRGWYIKQDYTRMKAAAICIQASWRMWSARHLFIRNKSAALIIQSWCRAVMEARRQRQAYLRLRQAAVYCQTAWRGKTQREKFLRTKKAAVIIQSNFRGFRRRLKFLAVRLACVIVQRRYRALLEGRKQRADYRRKIQAVLCIQRFVRGIQTHRHIRHTAAALLLQTAWRKTQAEKSFRRQKAAALVIQKRYREYCHGKYCRESYVKTKSAVITIQHAYRDFLHKKKHAKFIECVTRLQAYARGKQARQDFVKKQTAILIIQRKVRANKMGRIFRQAFLLIRTSAIKIQRFYRAVQERRKVLRELFIQKQAVTKIQAVYRGWKLRKDFLTQRRVAIILQQRYRAMKAGKKTRAKYEEMKWAVDILQSWWRRYMEIREAKRLLEKMREAAQTERIRRWEAEKLEEQRREEEQRLWLEREAEKRRWELEQWVEQRRRERAARILQRSWRGYLVMQDYVTRENAAVLIQTHVRGFLARMAYSQTLASIILLQRMMRGWVYRRRFEVAKFAATIIQQRWRAVLEARRQQQFYLNLRDTVVKLQSFVRMKFQRESFLCQVNSVIFVQAQVRMYIQRKNFSHMKKNVLVLQRTIKAYQAMKRDRAVFLNMKSSAIKIQSVVRLWLAYRHVQREKSALKIQTYWRMYQERVAFSEAYKAAEVLQTFMLMKHQQLEQQARHTAAVTIQRAFKSFLSRKEVKRYEAACTIQNWFRNSRIRGVERKNNAAVIIVRTLRRLMLHKKMLRFRAVVVLQSAVRMYLERRQYLRLHRSTIVLQAALRGHRAREMVKTLRAQHQAATLVQAFVRGFLVRKKMTPVLQEKLKAAQEHKVLQTASTKIQPVLQEKLKAAQEHKVLQTASTKIQAAWRGYLVRRDTKSKKLVQARRRLEELNRSATESQTLRSRTASALDYLLREKDLAYILESLMHLETATRLSPECCERMVEVNAVGVLYRLINSCNRSLPHMDLIKYSISILLNLAKYEKTIEYVMEPQESVGTLLELMQIYREKGILFYRSCMLLGILGMAPRMRAHILSYPGITERLQSIHALVLRKQKAAQTRKTALDKMAAMRTSYNCTLPVLTPLKSKRQPKVRPCWSVARDAMKDFEDPSTAIHFVLNSLQIGPKTKF</sequence>
<name>A0AAV4DNN4_9GAST</name>
<feature type="region of interest" description="Disordered" evidence="13">
    <location>
        <begin position="1"/>
        <end position="44"/>
    </location>
</feature>
<dbReference type="InterPro" id="IPR000048">
    <property type="entry name" value="IQ_motif_EF-hand-BS"/>
</dbReference>
<evidence type="ECO:0000313" key="16">
    <source>
        <dbReference type="Proteomes" id="UP000735302"/>
    </source>
</evidence>
<keyword evidence="16" id="KW-1185">Reference proteome</keyword>
<feature type="compositionally biased region" description="Basic and acidic residues" evidence="13">
    <location>
        <begin position="194"/>
        <end position="217"/>
    </location>
</feature>
<dbReference type="GO" id="GO:0007051">
    <property type="term" value="P:spindle organization"/>
    <property type="evidence" value="ECO:0007669"/>
    <property type="project" value="TreeGrafter"/>
</dbReference>
<keyword evidence="6" id="KW-0677">Repeat</keyword>
<protein>
    <submittedName>
        <fullName evidence="15">Abnormal spindle-like microcephaly-associated-like protein</fullName>
    </submittedName>
</protein>
<feature type="compositionally biased region" description="Basic and acidic residues" evidence="13">
    <location>
        <begin position="1467"/>
        <end position="1482"/>
    </location>
</feature>
<feature type="domain" description="Calponin-homology (CH)" evidence="14">
    <location>
        <begin position="1760"/>
        <end position="1893"/>
    </location>
</feature>
<feature type="region of interest" description="Disordered" evidence="13">
    <location>
        <begin position="773"/>
        <end position="798"/>
    </location>
</feature>
<proteinExistence type="predicted"/>
<keyword evidence="11" id="KW-0131">Cell cycle</keyword>
<feature type="region of interest" description="Disordered" evidence="13">
    <location>
        <begin position="153"/>
        <end position="228"/>
    </location>
</feature>
<evidence type="ECO:0000256" key="10">
    <source>
        <dbReference type="ARBA" id="ARBA00023242"/>
    </source>
</evidence>
<feature type="region of interest" description="Disordered" evidence="13">
    <location>
        <begin position="641"/>
        <end position="689"/>
    </location>
</feature>
<evidence type="ECO:0000256" key="7">
    <source>
        <dbReference type="ARBA" id="ARBA00022776"/>
    </source>
</evidence>
<dbReference type="Gene3D" id="1.20.5.190">
    <property type="match status" value="19"/>
</dbReference>
<dbReference type="GO" id="GO:0000922">
    <property type="term" value="C:spindle pole"/>
    <property type="evidence" value="ECO:0007669"/>
    <property type="project" value="TreeGrafter"/>
</dbReference>
<evidence type="ECO:0000256" key="11">
    <source>
        <dbReference type="ARBA" id="ARBA00023306"/>
    </source>
</evidence>